<proteinExistence type="predicted"/>
<organism evidence="2 3">
    <name type="scientific">Plasmopara halstedii</name>
    <name type="common">Downy mildew of sunflower</name>
    <dbReference type="NCBI Taxonomy" id="4781"/>
    <lineage>
        <taxon>Eukaryota</taxon>
        <taxon>Sar</taxon>
        <taxon>Stramenopiles</taxon>
        <taxon>Oomycota</taxon>
        <taxon>Peronosporomycetes</taxon>
        <taxon>Peronosporales</taxon>
        <taxon>Peronosporaceae</taxon>
        <taxon>Plasmopara</taxon>
    </lineage>
</organism>
<accession>A0A0P1B622</accession>
<dbReference type="GeneID" id="36403031"/>
<reference evidence="3" key="1">
    <citation type="submission" date="2014-09" db="EMBL/GenBank/DDBJ databases">
        <authorList>
            <person name="Sharma Rahul"/>
            <person name="Thines Marco"/>
        </authorList>
    </citation>
    <scope>NUCLEOTIDE SEQUENCE [LARGE SCALE GENOMIC DNA]</scope>
</reference>
<feature type="region of interest" description="Disordered" evidence="1">
    <location>
        <begin position="30"/>
        <end position="57"/>
    </location>
</feature>
<name>A0A0P1B622_PLAHL</name>
<protein>
    <submittedName>
        <fullName evidence="2">Uncharacterized protein</fullName>
    </submittedName>
</protein>
<sequence length="115" mass="12869">MALDAIQERQLSRHSTSLRVYRELCHARTHASVKKTSSPVSKLENRRAPTNENEVAPHQGEVEVDGIICCMHRKLLTKVIYVANTPALTSSREKGGIIVPIELYWQGRALCGSFL</sequence>
<dbReference type="RefSeq" id="XP_024586621.1">
    <property type="nucleotide sequence ID" value="XM_024721531.1"/>
</dbReference>
<dbReference type="EMBL" id="CCYD01003101">
    <property type="protein sequence ID" value="CEG50252.1"/>
    <property type="molecule type" value="Genomic_DNA"/>
</dbReference>
<dbReference type="Proteomes" id="UP000054928">
    <property type="component" value="Unassembled WGS sequence"/>
</dbReference>
<evidence type="ECO:0000256" key="1">
    <source>
        <dbReference type="SAM" id="MobiDB-lite"/>
    </source>
</evidence>
<evidence type="ECO:0000313" key="3">
    <source>
        <dbReference type="Proteomes" id="UP000054928"/>
    </source>
</evidence>
<keyword evidence="3" id="KW-1185">Reference proteome</keyword>
<dbReference type="AlphaFoldDB" id="A0A0P1B622"/>
<evidence type="ECO:0000313" key="2">
    <source>
        <dbReference type="EMBL" id="CEG50252.1"/>
    </source>
</evidence>